<dbReference type="AlphaFoldDB" id="A0A6A5S5W7"/>
<dbReference type="PANTHER" id="PTHR37535:SF2">
    <property type="entry name" value="FINGER DOMAIN PROTEIN, PUTATIVE (AFU_ORTHOLOGUE AFUA_6G09300)-RELATED"/>
    <property type="match status" value="1"/>
</dbReference>
<dbReference type="Proteomes" id="UP000800038">
    <property type="component" value="Unassembled WGS sequence"/>
</dbReference>
<feature type="non-terminal residue" evidence="1">
    <location>
        <position position="1"/>
    </location>
</feature>
<dbReference type="Pfam" id="PF11917">
    <property type="entry name" value="DUF3435"/>
    <property type="match status" value="1"/>
</dbReference>
<dbReference type="EMBL" id="ML976329">
    <property type="protein sequence ID" value="KAF1935000.1"/>
    <property type="molecule type" value="Genomic_DNA"/>
</dbReference>
<evidence type="ECO:0000313" key="2">
    <source>
        <dbReference type="Proteomes" id="UP000800038"/>
    </source>
</evidence>
<protein>
    <submittedName>
        <fullName evidence="1">Uncharacterized protein</fullName>
    </submittedName>
</protein>
<dbReference type="OrthoDB" id="5426797at2759"/>
<organism evidence="1 2">
    <name type="scientific">Clathrospora elynae</name>
    <dbReference type="NCBI Taxonomy" id="706981"/>
    <lineage>
        <taxon>Eukaryota</taxon>
        <taxon>Fungi</taxon>
        <taxon>Dikarya</taxon>
        <taxon>Ascomycota</taxon>
        <taxon>Pezizomycotina</taxon>
        <taxon>Dothideomycetes</taxon>
        <taxon>Pleosporomycetidae</taxon>
        <taxon>Pleosporales</taxon>
        <taxon>Diademaceae</taxon>
        <taxon>Clathrospora</taxon>
    </lineage>
</organism>
<accession>A0A6A5S5W7</accession>
<name>A0A6A5S5W7_9PLEO</name>
<reference evidence="1" key="1">
    <citation type="journal article" date="2020" name="Stud. Mycol.">
        <title>101 Dothideomycetes genomes: a test case for predicting lifestyles and emergence of pathogens.</title>
        <authorList>
            <person name="Haridas S."/>
            <person name="Albert R."/>
            <person name="Binder M."/>
            <person name="Bloem J."/>
            <person name="Labutti K."/>
            <person name="Salamov A."/>
            <person name="Andreopoulos B."/>
            <person name="Baker S."/>
            <person name="Barry K."/>
            <person name="Bills G."/>
            <person name="Bluhm B."/>
            <person name="Cannon C."/>
            <person name="Castanera R."/>
            <person name="Culley D."/>
            <person name="Daum C."/>
            <person name="Ezra D."/>
            <person name="Gonzalez J."/>
            <person name="Henrissat B."/>
            <person name="Kuo A."/>
            <person name="Liang C."/>
            <person name="Lipzen A."/>
            <person name="Lutzoni F."/>
            <person name="Magnuson J."/>
            <person name="Mondo S."/>
            <person name="Nolan M."/>
            <person name="Ohm R."/>
            <person name="Pangilinan J."/>
            <person name="Park H.-J."/>
            <person name="Ramirez L."/>
            <person name="Alfaro M."/>
            <person name="Sun H."/>
            <person name="Tritt A."/>
            <person name="Yoshinaga Y."/>
            <person name="Zwiers L.-H."/>
            <person name="Turgeon B."/>
            <person name="Goodwin S."/>
            <person name="Spatafora J."/>
            <person name="Crous P."/>
            <person name="Grigoriev I."/>
        </authorList>
    </citation>
    <scope>NUCLEOTIDE SEQUENCE</scope>
    <source>
        <strain evidence="1">CBS 161.51</strain>
    </source>
</reference>
<sequence length="223" mass="25845">LRIKWKKELLNQLFLCNVRNTSGGACILKEKAFPYAKYCNIFVRLGRVAGFEKSLELYQLCWASGRNINSALDPVERNQTMGHLGSTYKKYYTPTYIARNFQSIYFRSPSETLLIKSLDDEQWKKLRNDPALAILCKEQEAYKAQLHGQGCRPLSKGKGTNLCNKYKDTKQKMSSTYQRLYREQLESAVRKFYELINTIEIARQLSRMAADKVLTLPAVEFEL</sequence>
<proteinExistence type="predicted"/>
<dbReference type="PANTHER" id="PTHR37535">
    <property type="entry name" value="FLUG DOMAIN PROTEIN"/>
    <property type="match status" value="1"/>
</dbReference>
<gene>
    <name evidence="1" type="ORF">EJ02DRAFT_487434</name>
</gene>
<keyword evidence="2" id="KW-1185">Reference proteome</keyword>
<evidence type="ECO:0000313" key="1">
    <source>
        <dbReference type="EMBL" id="KAF1935000.1"/>
    </source>
</evidence>
<dbReference type="InterPro" id="IPR021842">
    <property type="entry name" value="DUF3435"/>
</dbReference>